<keyword evidence="5" id="KW-0548">Nucleotidyltransferase</keyword>
<dbReference type="Pfam" id="PF01467">
    <property type="entry name" value="CTP_transf_like"/>
    <property type="match status" value="2"/>
</dbReference>
<dbReference type="EMBL" id="CAJOBS010000719">
    <property type="protein sequence ID" value="CAF4631388.1"/>
    <property type="molecule type" value="Genomic_DNA"/>
</dbReference>
<dbReference type="Proteomes" id="UP000663865">
    <property type="component" value="Unassembled WGS sequence"/>
</dbReference>
<dbReference type="EMBL" id="CAJOBR010003560">
    <property type="protein sequence ID" value="CAF4742886.1"/>
    <property type="molecule type" value="Genomic_DNA"/>
</dbReference>
<proteinExistence type="inferred from homology"/>
<evidence type="ECO:0000256" key="4">
    <source>
        <dbReference type="ARBA" id="ARBA00022679"/>
    </source>
</evidence>
<dbReference type="EMBL" id="CAJOBO010000560">
    <property type="protein sequence ID" value="CAF4247872.1"/>
    <property type="molecule type" value="Genomic_DNA"/>
</dbReference>
<evidence type="ECO:0000313" key="17">
    <source>
        <dbReference type="EMBL" id="CAF3796629.1"/>
    </source>
</evidence>
<evidence type="ECO:0000256" key="7">
    <source>
        <dbReference type="ARBA" id="ARBA00023209"/>
    </source>
</evidence>
<dbReference type="OrthoDB" id="40021at2759"/>
<dbReference type="Gene3D" id="3.40.50.620">
    <property type="entry name" value="HUPs"/>
    <property type="match status" value="2"/>
</dbReference>
<keyword evidence="6" id="KW-0443">Lipid metabolism</keyword>
<keyword evidence="7" id="KW-0594">Phospholipid biosynthesis</keyword>
<evidence type="ECO:0000313" key="20">
    <source>
        <dbReference type="EMBL" id="CAF4631388.1"/>
    </source>
</evidence>
<dbReference type="NCBIfam" id="TIGR00125">
    <property type="entry name" value="cyt_tran_rel"/>
    <property type="match status" value="2"/>
</dbReference>
<dbReference type="Proteomes" id="UP000663833">
    <property type="component" value="Unassembled WGS sequence"/>
</dbReference>
<accession>A0A818S1Y8</accession>
<evidence type="ECO:0000313" key="16">
    <source>
        <dbReference type="EMBL" id="CAF3663067.1"/>
    </source>
</evidence>
<dbReference type="InterPro" id="IPR044608">
    <property type="entry name" value="Ect1/PCYT2"/>
</dbReference>
<evidence type="ECO:0000256" key="3">
    <source>
        <dbReference type="ARBA" id="ARBA00022516"/>
    </source>
</evidence>
<evidence type="ECO:0000313" key="18">
    <source>
        <dbReference type="EMBL" id="CAF4247872.1"/>
    </source>
</evidence>
<dbReference type="GO" id="GO:0006646">
    <property type="term" value="P:phosphatidylethanolamine biosynthetic process"/>
    <property type="evidence" value="ECO:0007669"/>
    <property type="project" value="UniProtKB-UniPathway"/>
</dbReference>
<evidence type="ECO:0000256" key="2">
    <source>
        <dbReference type="ARBA" id="ARBA00010101"/>
    </source>
</evidence>
<dbReference type="EMBL" id="CAJNYD010000857">
    <property type="protein sequence ID" value="CAF3302207.1"/>
    <property type="molecule type" value="Genomic_DNA"/>
</dbReference>
<sequence>MGAAYATGEKPDHDLRIWMDGCYDMVHYGHANACRQAKQMGNYLIVGVHSDEEITKHKGPPVFTEQERYKMVRAIKWVDQVVENAPYVTTLETLEEYNCAFCVHGDDITVTADGIDTYHIVKAAGRYRECKRTQGISTTDLVGRMLLVTKSHHEPDDISIDRENTRRMSLCKESVNPWTGASQFLPTTNKIIQFSNGREPKPGDRVIYTAGAYDLFHVGHVDFLEKAKTFGDYLIVGIHSDRIVNQYKGSNHPIMNIHERVLSLLACRYVDEVVISAPYAITLELMNHFKVSVVIHGRTPYDPDVDGRDPYEVPKGLEKFQQIDTGNPMSTQDIITRIINNRLAYETRNQRKQANEAAAYAAFEKLKAEGLQESPAIDTD</sequence>
<reference evidence="16" key="1">
    <citation type="submission" date="2021-02" db="EMBL/GenBank/DDBJ databases">
        <authorList>
            <person name="Nowell W R."/>
        </authorList>
    </citation>
    <scope>NUCLEOTIDE SEQUENCE</scope>
</reference>
<evidence type="ECO:0000313" key="14">
    <source>
        <dbReference type="EMBL" id="CAF3409499.1"/>
    </source>
</evidence>
<evidence type="ECO:0000313" key="21">
    <source>
        <dbReference type="EMBL" id="CAF4742886.1"/>
    </source>
</evidence>
<dbReference type="Proteomes" id="UP000663848">
    <property type="component" value="Unassembled WGS sequence"/>
</dbReference>
<evidence type="ECO:0000256" key="8">
    <source>
        <dbReference type="ARBA" id="ARBA00023264"/>
    </source>
</evidence>
<evidence type="ECO:0000256" key="1">
    <source>
        <dbReference type="ARBA" id="ARBA00005189"/>
    </source>
</evidence>
<keyword evidence="8" id="KW-1208">Phospholipid metabolism</keyword>
<dbReference type="EMBL" id="CAJNYT010004429">
    <property type="protein sequence ID" value="CAF3663067.1"/>
    <property type="molecule type" value="Genomic_DNA"/>
</dbReference>
<comment type="pathway">
    <text evidence="1">Lipid metabolism.</text>
</comment>
<evidence type="ECO:0000256" key="5">
    <source>
        <dbReference type="ARBA" id="ARBA00022695"/>
    </source>
</evidence>
<dbReference type="GO" id="GO:0005737">
    <property type="term" value="C:cytoplasm"/>
    <property type="evidence" value="ECO:0007669"/>
    <property type="project" value="TreeGrafter"/>
</dbReference>
<evidence type="ECO:0000256" key="6">
    <source>
        <dbReference type="ARBA" id="ARBA00023098"/>
    </source>
</evidence>
<dbReference type="EMBL" id="CAJOBQ010000723">
    <property type="protein sequence ID" value="CAF4408257.1"/>
    <property type="molecule type" value="Genomic_DNA"/>
</dbReference>
<dbReference type="PANTHER" id="PTHR45780:SF2">
    <property type="entry name" value="ETHANOLAMINE-PHOSPHATE CYTIDYLYLTRANSFERASE"/>
    <property type="match status" value="1"/>
</dbReference>
<evidence type="ECO:0000259" key="12">
    <source>
        <dbReference type="Pfam" id="PF01467"/>
    </source>
</evidence>
<dbReference type="AlphaFoldDB" id="A0A818S1Y8"/>
<dbReference type="EMBL" id="CAJNYU010002656">
    <property type="protein sequence ID" value="CAF3572343.1"/>
    <property type="molecule type" value="Genomic_DNA"/>
</dbReference>
<name>A0A818S1Y8_9BILA</name>
<evidence type="ECO:0000256" key="11">
    <source>
        <dbReference type="ARBA" id="ARBA00031473"/>
    </source>
</evidence>
<evidence type="ECO:0000313" key="19">
    <source>
        <dbReference type="EMBL" id="CAF4408257.1"/>
    </source>
</evidence>
<dbReference type="FunFam" id="3.40.50.620:FF:000108">
    <property type="entry name" value="Ethanolamine-phosphate cytidylyltransferase isoform 2"/>
    <property type="match status" value="1"/>
</dbReference>
<dbReference type="EMBL" id="CAJNYV010006038">
    <property type="protein sequence ID" value="CAF3796629.1"/>
    <property type="molecule type" value="Genomic_DNA"/>
</dbReference>
<dbReference type="InterPro" id="IPR004821">
    <property type="entry name" value="Cyt_trans-like"/>
</dbReference>
<comment type="similarity">
    <text evidence="2">Belongs to the cytidylyltransferase family.</text>
</comment>
<dbReference type="UniPathway" id="UPA00558">
    <property type="reaction ID" value="UER00742"/>
</dbReference>
<dbReference type="PANTHER" id="PTHR45780">
    <property type="entry name" value="ETHANOLAMINE-PHOSPHATE CYTIDYLYLTRANSFERASE"/>
    <property type="match status" value="1"/>
</dbReference>
<evidence type="ECO:0000313" key="13">
    <source>
        <dbReference type="EMBL" id="CAF3302207.1"/>
    </source>
</evidence>
<evidence type="ECO:0000256" key="9">
    <source>
        <dbReference type="ARBA" id="ARBA00024191"/>
    </source>
</evidence>
<dbReference type="InterPro" id="IPR014729">
    <property type="entry name" value="Rossmann-like_a/b/a_fold"/>
</dbReference>
<gene>
    <name evidence="15" type="ORF">FME351_LOCUS20517</name>
    <name evidence="16" type="ORF">GRG538_LOCUS25880</name>
    <name evidence="18" type="ORF">HFQ381_LOCUS10263</name>
    <name evidence="17" type="ORF">KIK155_LOCUS32187</name>
    <name evidence="13" type="ORF">LUA448_LOCUS8174</name>
    <name evidence="21" type="ORF">QYT958_LOCUS20452</name>
    <name evidence="14" type="ORF">TIS948_LOCUS28451</name>
    <name evidence="20" type="ORF">TOA249_LOCUS12621</name>
    <name evidence="19" type="ORF">TSG867_LOCUS13519</name>
</gene>
<keyword evidence="4" id="KW-0808">Transferase</keyword>
<dbReference type="Proteomes" id="UP000663872">
    <property type="component" value="Unassembled WGS sequence"/>
</dbReference>
<dbReference type="InterPro" id="IPR041723">
    <property type="entry name" value="CCT"/>
</dbReference>
<organism evidence="16 22">
    <name type="scientific">Rotaria socialis</name>
    <dbReference type="NCBI Taxonomy" id="392032"/>
    <lineage>
        <taxon>Eukaryota</taxon>
        <taxon>Metazoa</taxon>
        <taxon>Spiralia</taxon>
        <taxon>Gnathifera</taxon>
        <taxon>Rotifera</taxon>
        <taxon>Eurotatoria</taxon>
        <taxon>Bdelloidea</taxon>
        <taxon>Philodinida</taxon>
        <taxon>Philodinidae</taxon>
        <taxon>Rotaria</taxon>
    </lineage>
</organism>
<dbReference type="EC" id="2.7.7.14" evidence="10"/>
<dbReference type="SUPFAM" id="SSF52374">
    <property type="entry name" value="Nucleotidylyl transferase"/>
    <property type="match status" value="2"/>
</dbReference>
<evidence type="ECO:0000256" key="10">
    <source>
        <dbReference type="ARBA" id="ARBA00024221"/>
    </source>
</evidence>
<dbReference type="Proteomes" id="UP000663851">
    <property type="component" value="Unassembled WGS sequence"/>
</dbReference>
<dbReference type="CDD" id="cd02173">
    <property type="entry name" value="ECT"/>
    <property type="match status" value="1"/>
</dbReference>
<feature type="domain" description="Cytidyltransferase-like" evidence="12">
    <location>
        <begin position="209"/>
        <end position="303"/>
    </location>
</feature>
<evidence type="ECO:0000313" key="22">
    <source>
        <dbReference type="Proteomes" id="UP000663872"/>
    </source>
</evidence>
<keyword evidence="3" id="KW-0444">Lipid biosynthesis</keyword>
<comment type="pathway">
    <text evidence="9">Phospholipid metabolism; phosphatidylethanolamine biosynthesis; phosphatidylethanolamine from ethanolamine: step 2/3.</text>
</comment>
<protein>
    <recommendedName>
        <fullName evidence="10">ethanolamine-phosphate cytidylyltransferase</fullName>
        <ecNumber evidence="10">2.7.7.14</ecNumber>
    </recommendedName>
    <alternativeName>
        <fullName evidence="11">CTP:phosphoethanolamine cytidylyltransferase</fullName>
    </alternativeName>
</protein>
<dbReference type="GO" id="GO:0004306">
    <property type="term" value="F:ethanolamine-phosphate cytidylyltransferase activity"/>
    <property type="evidence" value="ECO:0007669"/>
    <property type="project" value="UniProtKB-EC"/>
</dbReference>
<evidence type="ECO:0000313" key="15">
    <source>
        <dbReference type="EMBL" id="CAF3572343.1"/>
    </source>
</evidence>
<comment type="caution">
    <text evidence="16">The sequence shown here is derived from an EMBL/GenBank/DDBJ whole genome shotgun (WGS) entry which is preliminary data.</text>
</comment>
<dbReference type="Proteomes" id="UP000663862">
    <property type="component" value="Unassembled WGS sequence"/>
</dbReference>
<dbReference type="CDD" id="cd02174">
    <property type="entry name" value="CCT"/>
    <property type="match status" value="1"/>
</dbReference>
<dbReference type="Proteomes" id="UP000663825">
    <property type="component" value="Unassembled WGS sequence"/>
</dbReference>
<dbReference type="Proteomes" id="UP000663838">
    <property type="component" value="Unassembled WGS sequence"/>
</dbReference>
<feature type="domain" description="Cytidyltransferase-like" evidence="12">
    <location>
        <begin position="19"/>
        <end position="142"/>
    </location>
</feature>
<dbReference type="EMBL" id="CAJNXB010005114">
    <property type="protein sequence ID" value="CAF3409499.1"/>
    <property type="molecule type" value="Genomic_DNA"/>
</dbReference>
<dbReference type="Proteomes" id="UP000663869">
    <property type="component" value="Unassembled WGS sequence"/>
</dbReference>